<feature type="region of interest" description="Disordered" evidence="1">
    <location>
        <begin position="60"/>
        <end position="81"/>
    </location>
</feature>
<accession>A0ABV7PD79</accession>
<evidence type="ECO:0000313" key="2">
    <source>
        <dbReference type="EMBL" id="MFC3456048.1"/>
    </source>
</evidence>
<protein>
    <submittedName>
        <fullName evidence="2">Uncharacterized protein</fullName>
    </submittedName>
</protein>
<dbReference type="Proteomes" id="UP001595645">
    <property type="component" value="Unassembled WGS sequence"/>
</dbReference>
<reference evidence="3" key="1">
    <citation type="journal article" date="2019" name="Int. J. Syst. Evol. Microbiol.">
        <title>The Global Catalogue of Microorganisms (GCM) 10K type strain sequencing project: providing services to taxonomists for standard genome sequencing and annotation.</title>
        <authorList>
            <consortium name="The Broad Institute Genomics Platform"/>
            <consortium name="The Broad Institute Genome Sequencing Center for Infectious Disease"/>
            <person name="Wu L."/>
            <person name="Ma J."/>
        </authorList>
    </citation>
    <scope>NUCLEOTIDE SEQUENCE [LARGE SCALE GENOMIC DNA]</scope>
    <source>
        <strain evidence="3">CGMCC 4.7676</strain>
    </source>
</reference>
<name>A0ABV7PD79_9PSEU</name>
<proteinExistence type="predicted"/>
<evidence type="ECO:0000256" key="1">
    <source>
        <dbReference type="SAM" id="MobiDB-lite"/>
    </source>
</evidence>
<sequence length="81" mass="9138">MHLLDLLGQHPVGCRAGADTLERLEQISAPQLGFPHDVMTGEDMIGLVYGDQWRQIVDHRRASRRPVNDDDRLAPVTAPRR</sequence>
<gene>
    <name evidence="2" type="ORF">ACFOSH_42020</name>
</gene>
<organism evidence="2 3">
    <name type="scientific">Amycolatopsis speibonae</name>
    <dbReference type="NCBI Taxonomy" id="1450224"/>
    <lineage>
        <taxon>Bacteria</taxon>
        <taxon>Bacillati</taxon>
        <taxon>Actinomycetota</taxon>
        <taxon>Actinomycetes</taxon>
        <taxon>Pseudonocardiales</taxon>
        <taxon>Pseudonocardiaceae</taxon>
        <taxon>Amycolatopsis</taxon>
    </lineage>
</organism>
<dbReference type="RefSeq" id="WP_378247050.1">
    <property type="nucleotide sequence ID" value="NZ_JBHRWK010000111.1"/>
</dbReference>
<feature type="compositionally biased region" description="Basic and acidic residues" evidence="1">
    <location>
        <begin position="60"/>
        <end position="73"/>
    </location>
</feature>
<keyword evidence="3" id="KW-1185">Reference proteome</keyword>
<dbReference type="EMBL" id="JBHRWK010000111">
    <property type="protein sequence ID" value="MFC3456048.1"/>
    <property type="molecule type" value="Genomic_DNA"/>
</dbReference>
<evidence type="ECO:0000313" key="3">
    <source>
        <dbReference type="Proteomes" id="UP001595645"/>
    </source>
</evidence>
<comment type="caution">
    <text evidence="2">The sequence shown here is derived from an EMBL/GenBank/DDBJ whole genome shotgun (WGS) entry which is preliminary data.</text>
</comment>